<gene>
    <name evidence="1" type="ORF">TSOC_000061</name>
</gene>
<dbReference type="OrthoDB" id="530342at2759"/>
<sequence>MAMLATRAHAIGSLFTSRRTSRAASGADGISGVEGYTIKPLKTEAELEAERIFLSTALSTWLDEEWTVLPEHQRLGKAAAEAYVALRRGGDDDMGSVVLSLASELLRPELSAAFHASFTGPFDVANKLVEMVMMRDGCDVCCTSPADRERIDRVNTLLSSGSM</sequence>
<reference evidence="1 2" key="1">
    <citation type="journal article" date="2017" name="Mol. Biol. Evol.">
        <title>The 4-celled Tetrabaena socialis nuclear genome reveals the essential components for genetic control of cell number at the origin of multicellularity in the volvocine lineage.</title>
        <authorList>
            <person name="Featherston J."/>
            <person name="Arakaki Y."/>
            <person name="Hanschen E.R."/>
            <person name="Ferris P.J."/>
            <person name="Michod R.E."/>
            <person name="Olson B.J.S.C."/>
            <person name="Nozaki H."/>
            <person name="Durand P.M."/>
        </authorList>
    </citation>
    <scope>NUCLEOTIDE SEQUENCE [LARGE SCALE GENOMIC DNA]</scope>
    <source>
        <strain evidence="1 2">NIES-571</strain>
    </source>
</reference>
<accession>A0A2J8AKA0</accession>
<keyword evidence="2" id="KW-1185">Reference proteome</keyword>
<evidence type="ECO:0000313" key="2">
    <source>
        <dbReference type="Proteomes" id="UP000236333"/>
    </source>
</evidence>
<protein>
    <submittedName>
        <fullName evidence="1">Uncharacterized protein</fullName>
    </submittedName>
</protein>
<dbReference type="Proteomes" id="UP000236333">
    <property type="component" value="Unassembled WGS sequence"/>
</dbReference>
<evidence type="ECO:0000313" key="1">
    <source>
        <dbReference type="EMBL" id="PNH12945.1"/>
    </source>
</evidence>
<dbReference type="EMBL" id="PGGS01000001">
    <property type="protein sequence ID" value="PNH12945.1"/>
    <property type="molecule type" value="Genomic_DNA"/>
</dbReference>
<name>A0A2J8AKA0_9CHLO</name>
<organism evidence="1 2">
    <name type="scientific">Tetrabaena socialis</name>
    <dbReference type="NCBI Taxonomy" id="47790"/>
    <lineage>
        <taxon>Eukaryota</taxon>
        <taxon>Viridiplantae</taxon>
        <taxon>Chlorophyta</taxon>
        <taxon>core chlorophytes</taxon>
        <taxon>Chlorophyceae</taxon>
        <taxon>CS clade</taxon>
        <taxon>Chlamydomonadales</taxon>
        <taxon>Tetrabaenaceae</taxon>
        <taxon>Tetrabaena</taxon>
    </lineage>
</organism>
<comment type="caution">
    <text evidence="1">The sequence shown here is derived from an EMBL/GenBank/DDBJ whole genome shotgun (WGS) entry which is preliminary data.</text>
</comment>
<proteinExistence type="predicted"/>
<dbReference type="PANTHER" id="PTHR36776">
    <property type="entry name" value="EXPRESSED PROTEIN"/>
    <property type="match status" value="1"/>
</dbReference>
<dbReference type="PANTHER" id="PTHR36776:SF1">
    <property type="entry name" value="EXPRESSED PROTEIN"/>
    <property type="match status" value="1"/>
</dbReference>
<dbReference type="AlphaFoldDB" id="A0A2J8AKA0"/>